<gene>
    <name evidence="2" type="ORF">K0M31_006466</name>
</gene>
<reference evidence="2" key="1">
    <citation type="submission" date="2021-10" db="EMBL/GenBank/DDBJ databases">
        <title>Melipona bicolor Genome sequencing and assembly.</title>
        <authorList>
            <person name="Araujo N.S."/>
            <person name="Arias M.C."/>
        </authorList>
    </citation>
    <scope>NUCLEOTIDE SEQUENCE</scope>
    <source>
        <strain evidence="2">USP_2M_L1-L4_2017</strain>
        <tissue evidence="2">Whole body</tissue>
    </source>
</reference>
<comment type="caution">
    <text evidence="2">The sequence shown here is derived from an EMBL/GenBank/DDBJ whole genome shotgun (WGS) entry which is preliminary data.</text>
</comment>
<dbReference type="AlphaFoldDB" id="A0AA40KLU6"/>
<evidence type="ECO:0000256" key="1">
    <source>
        <dbReference type="SAM" id="MobiDB-lite"/>
    </source>
</evidence>
<keyword evidence="3" id="KW-1185">Reference proteome</keyword>
<evidence type="ECO:0000313" key="2">
    <source>
        <dbReference type="EMBL" id="KAK1125127.1"/>
    </source>
</evidence>
<feature type="compositionally biased region" description="Basic and acidic residues" evidence="1">
    <location>
        <begin position="49"/>
        <end position="63"/>
    </location>
</feature>
<feature type="region of interest" description="Disordered" evidence="1">
    <location>
        <begin position="31"/>
        <end position="132"/>
    </location>
</feature>
<sequence>MVASVVVEPTRNVATCAYMVQTFAPFRRQLHPSGLRRRQNFSSHPPVRGVEECNGGRERSKGGEEEEEEGRKEKRRVVRTLSPDSSGQGQWRRVTSYGAAVTQSVARATRRPTVARQPCCCSSTSPGLYPLP</sequence>
<accession>A0AA40KLU6</accession>
<proteinExistence type="predicted"/>
<dbReference type="EMBL" id="JAHYIQ010000017">
    <property type="protein sequence ID" value="KAK1125127.1"/>
    <property type="molecule type" value="Genomic_DNA"/>
</dbReference>
<feature type="compositionally biased region" description="Low complexity" evidence="1">
    <location>
        <begin position="105"/>
        <end position="116"/>
    </location>
</feature>
<dbReference type="Proteomes" id="UP001177670">
    <property type="component" value="Unassembled WGS sequence"/>
</dbReference>
<name>A0AA40KLU6_9HYME</name>
<protein>
    <submittedName>
        <fullName evidence="2">Uncharacterized protein</fullName>
    </submittedName>
</protein>
<evidence type="ECO:0000313" key="3">
    <source>
        <dbReference type="Proteomes" id="UP001177670"/>
    </source>
</evidence>
<organism evidence="2 3">
    <name type="scientific">Melipona bicolor</name>
    <dbReference type="NCBI Taxonomy" id="60889"/>
    <lineage>
        <taxon>Eukaryota</taxon>
        <taxon>Metazoa</taxon>
        <taxon>Ecdysozoa</taxon>
        <taxon>Arthropoda</taxon>
        <taxon>Hexapoda</taxon>
        <taxon>Insecta</taxon>
        <taxon>Pterygota</taxon>
        <taxon>Neoptera</taxon>
        <taxon>Endopterygota</taxon>
        <taxon>Hymenoptera</taxon>
        <taxon>Apocrita</taxon>
        <taxon>Aculeata</taxon>
        <taxon>Apoidea</taxon>
        <taxon>Anthophila</taxon>
        <taxon>Apidae</taxon>
        <taxon>Melipona</taxon>
    </lineage>
</organism>